<dbReference type="InterPro" id="IPR000277">
    <property type="entry name" value="Cys/Met-Metab_PyrdxlP-dep_enz"/>
</dbReference>
<comment type="catalytic activity">
    <reaction evidence="6">
        <text>L-homocysteine + H2O = 2-oxobutanoate + hydrogen sulfide + NH4(+) + H(+)</text>
        <dbReference type="Rhea" id="RHEA:14501"/>
        <dbReference type="ChEBI" id="CHEBI:15377"/>
        <dbReference type="ChEBI" id="CHEBI:15378"/>
        <dbReference type="ChEBI" id="CHEBI:16763"/>
        <dbReference type="ChEBI" id="CHEBI:28938"/>
        <dbReference type="ChEBI" id="CHEBI:29919"/>
        <dbReference type="ChEBI" id="CHEBI:58199"/>
        <dbReference type="EC" id="4.4.1.2"/>
    </reaction>
    <physiologicalReaction direction="left-to-right" evidence="6">
        <dbReference type="Rhea" id="RHEA:14502"/>
    </physiologicalReaction>
</comment>
<sequence length="391" mass="42927">MTRERRGLQTRLIHADEELNDSSAISPPIYQTSTYRLSSPEEGARLGAEIAPAKFYTRYGSPNTKQVERVLADLEGAEAALATGSGMAAITVALMSNLQAGDHVVAQRTHYTATITLLAEVLPRYGVEVTQVDQRRPEEFERAIRHNTRVVYTESPTNPTLDVTDLRFAAELAHAHGAIAITDNTFASSYNQQPIALGYDLVVHSATKYLGGHSDVTAGVVAGRRDLVERAWEYLRVYGPVLHPFEAWLLLRGLRTYGLRMREHNRNAMEVARFLEGHPAVERVYYPGLPSHPQHELARRQMPGGFGGMLSFELKGGYDAAYRAIGRTRVCALGVSLGGVETLITHPASMVYAHNSEAELRAAGISPGLVRLSVGLEDVEDIIEDLEQALS</sequence>
<dbReference type="InterPro" id="IPR054542">
    <property type="entry name" value="Cys_met_metab_PP"/>
</dbReference>
<evidence type="ECO:0000313" key="11">
    <source>
        <dbReference type="Proteomes" id="UP000000323"/>
    </source>
</evidence>
<dbReference type="GO" id="GO:0009086">
    <property type="term" value="P:methionine biosynthetic process"/>
    <property type="evidence" value="ECO:0007669"/>
    <property type="project" value="UniProtKB-ARBA"/>
</dbReference>
<dbReference type="CDD" id="cd00614">
    <property type="entry name" value="CGS_like"/>
    <property type="match status" value="1"/>
</dbReference>
<evidence type="ECO:0000256" key="3">
    <source>
        <dbReference type="ARBA" id="ARBA00022898"/>
    </source>
</evidence>
<comment type="cofactor">
    <cofactor evidence="1 9">
        <name>pyridoxal 5'-phosphate</name>
        <dbReference type="ChEBI" id="CHEBI:597326"/>
    </cofactor>
</comment>
<proteinExistence type="inferred from homology"/>
<dbReference type="HOGENOM" id="CLU_018986_2_0_0"/>
<protein>
    <recommendedName>
        <fullName evidence="4">homocysteine desulfhydrase</fullName>
        <ecNumber evidence="4">4.4.1.2</ecNumber>
    </recommendedName>
    <alternativeName>
        <fullName evidence="5">Homocysteine desulfhydrase</fullName>
    </alternativeName>
</protein>
<reference evidence="11" key="1">
    <citation type="journal article" date="2010" name="Stand. Genomic Sci.">
        <title>Complete genome sequence of 'Thermobaculum terrenum' type strain (YNP1).</title>
        <authorList>
            <person name="Kiss H."/>
            <person name="Cleland D."/>
            <person name="Lapidus A."/>
            <person name="Lucas S."/>
            <person name="Glavina Del Rio T."/>
            <person name="Nolan M."/>
            <person name="Tice H."/>
            <person name="Han C."/>
            <person name="Goodwin L."/>
            <person name="Pitluck S."/>
            <person name="Liolios K."/>
            <person name="Ivanova N."/>
            <person name="Mavromatis K."/>
            <person name="Ovchinnikova G."/>
            <person name="Pati A."/>
            <person name="Chen A."/>
            <person name="Palaniappan K."/>
            <person name="Land M."/>
            <person name="Hauser L."/>
            <person name="Chang Y."/>
            <person name="Jeffries C."/>
            <person name="Lu M."/>
            <person name="Brettin T."/>
            <person name="Detter J."/>
            <person name="Goker M."/>
            <person name="Tindall B."/>
            <person name="Beck B."/>
            <person name="McDermott T."/>
            <person name="Woyke T."/>
            <person name="Bristow J."/>
            <person name="Eisen J."/>
            <person name="Markowitz V."/>
            <person name="Hugenholtz P."/>
            <person name="Kyrpides N."/>
            <person name="Klenk H."/>
            <person name="Cheng J."/>
        </authorList>
    </citation>
    <scope>NUCLEOTIDE SEQUENCE [LARGE SCALE GENOMIC DNA]</scope>
    <source>
        <strain evidence="11">ATCC BAA-798 / YNP1</strain>
    </source>
</reference>
<dbReference type="OrthoDB" id="9803887at2"/>
<dbReference type="Pfam" id="PF01053">
    <property type="entry name" value="Cys_Met_Meta_PP"/>
    <property type="match status" value="1"/>
</dbReference>
<organism evidence="10 11">
    <name type="scientific">Thermobaculum terrenum (strain ATCC BAA-798 / CCMEE 7001 / YNP1)</name>
    <dbReference type="NCBI Taxonomy" id="525904"/>
    <lineage>
        <taxon>Bacteria</taxon>
        <taxon>Bacillati</taxon>
        <taxon>Chloroflexota</taxon>
        <taxon>Chloroflexia</taxon>
        <taxon>Candidatus Thermobaculales</taxon>
        <taxon>Candidatus Thermobaculaceae</taxon>
        <taxon>Thermobaculum</taxon>
    </lineage>
</organism>
<dbReference type="PANTHER" id="PTHR11808">
    <property type="entry name" value="TRANS-SULFURATION ENZYME FAMILY MEMBER"/>
    <property type="match status" value="1"/>
</dbReference>
<dbReference type="GO" id="GO:0005737">
    <property type="term" value="C:cytoplasm"/>
    <property type="evidence" value="ECO:0007669"/>
    <property type="project" value="TreeGrafter"/>
</dbReference>
<evidence type="ECO:0000313" key="10">
    <source>
        <dbReference type="EMBL" id="ACZ43623.1"/>
    </source>
</evidence>
<dbReference type="GO" id="GO:0047982">
    <property type="term" value="F:homocysteine desulfhydrase activity"/>
    <property type="evidence" value="ECO:0007669"/>
    <property type="project" value="UniProtKB-EC"/>
</dbReference>
<dbReference type="FunFam" id="3.90.1150.10:FF:000033">
    <property type="entry name" value="Cystathionine gamma-synthase"/>
    <property type="match status" value="1"/>
</dbReference>
<dbReference type="InterPro" id="IPR015421">
    <property type="entry name" value="PyrdxlP-dep_Trfase_major"/>
</dbReference>
<accession>D1CIQ3</accession>
<dbReference type="Gene3D" id="3.40.640.10">
    <property type="entry name" value="Type I PLP-dependent aspartate aminotransferase-like (Major domain)"/>
    <property type="match status" value="1"/>
</dbReference>
<feature type="modified residue" description="N6-(pyridoxal phosphate)lysine" evidence="8">
    <location>
        <position position="208"/>
    </location>
</feature>
<name>D1CIQ3_THET1</name>
<evidence type="ECO:0000256" key="6">
    <source>
        <dbReference type="ARBA" id="ARBA00048780"/>
    </source>
</evidence>
<evidence type="ECO:0000256" key="2">
    <source>
        <dbReference type="ARBA" id="ARBA00009077"/>
    </source>
</evidence>
<dbReference type="EC" id="4.4.1.2" evidence="4"/>
<evidence type="ECO:0000256" key="5">
    <source>
        <dbReference type="ARBA" id="ARBA00047199"/>
    </source>
</evidence>
<keyword evidence="10" id="KW-0808">Transferase</keyword>
<evidence type="ECO:0000256" key="1">
    <source>
        <dbReference type="ARBA" id="ARBA00001933"/>
    </source>
</evidence>
<evidence type="ECO:0000256" key="4">
    <source>
        <dbReference type="ARBA" id="ARBA00047175"/>
    </source>
</evidence>
<dbReference type="GO" id="GO:0016740">
    <property type="term" value="F:transferase activity"/>
    <property type="evidence" value="ECO:0007669"/>
    <property type="project" value="UniProtKB-KW"/>
</dbReference>
<dbReference type="SUPFAM" id="SSF53383">
    <property type="entry name" value="PLP-dependent transferases"/>
    <property type="match status" value="1"/>
</dbReference>
<dbReference type="GO" id="GO:0019346">
    <property type="term" value="P:transsulfuration"/>
    <property type="evidence" value="ECO:0007669"/>
    <property type="project" value="InterPro"/>
</dbReference>
<evidence type="ECO:0000256" key="8">
    <source>
        <dbReference type="PIRSR" id="PIRSR001434-2"/>
    </source>
</evidence>
<dbReference type="EMBL" id="CP001826">
    <property type="protein sequence ID" value="ACZ43623.1"/>
    <property type="molecule type" value="Genomic_DNA"/>
</dbReference>
<dbReference type="KEGG" id="ttr:Tter_2737"/>
<dbReference type="GO" id="GO:0018826">
    <property type="term" value="F:methionine gamma-lyase activity"/>
    <property type="evidence" value="ECO:0007669"/>
    <property type="project" value="UniProtKB-EC"/>
</dbReference>
<dbReference type="InterPro" id="IPR015422">
    <property type="entry name" value="PyrdxlP-dep_Trfase_small"/>
</dbReference>
<dbReference type="STRING" id="525904.Tter_2737"/>
<dbReference type="eggNOG" id="COG0626">
    <property type="taxonomic scope" value="Bacteria"/>
</dbReference>
<dbReference type="Gene3D" id="3.90.1150.10">
    <property type="entry name" value="Aspartate Aminotransferase, domain 1"/>
    <property type="match status" value="1"/>
</dbReference>
<dbReference type="GO" id="GO:0030170">
    <property type="term" value="F:pyridoxal phosphate binding"/>
    <property type="evidence" value="ECO:0007669"/>
    <property type="project" value="InterPro"/>
</dbReference>
<dbReference type="AlphaFoldDB" id="D1CIQ3"/>
<comment type="similarity">
    <text evidence="2 9">Belongs to the trans-sulfuration enzymes family.</text>
</comment>
<gene>
    <name evidence="10" type="ordered locus">Tter_2737</name>
</gene>
<dbReference type="FunFam" id="3.40.640.10:FF:000046">
    <property type="entry name" value="Cystathionine gamma-lyase"/>
    <property type="match status" value="1"/>
</dbReference>
<dbReference type="PANTHER" id="PTHR11808:SF80">
    <property type="entry name" value="CYSTATHIONINE GAMMA-LYASE"/>
    <property type="match status" value="1"/>
</dbReference>
<dbReference type="PIRSF" id="PIRSF001434">
    <property type="entry name" value="CGS"/>
    <property type="match status" value="1"/>
</dbReference>
<dbReference type="InterPro" id="IPR015424">
    <property type="entry name" value="PyrdxlP-dep_Trfase"/>
</dbReference>
<dbReference type="RefSeq" id="WP_012876654.1">
    <property type="nucleotide sequence ID" value="NC_013526.1"/>
</dbReference>
<comment type="catalytic activity">
    <reaction evidence="7">
        <text>L-methionine + H2O = methanethiol + 2-oxobutanoate + NH4(+)</text>
        <dbReference type="Rhea" id="RHEA:23800"/>
        <dbReference type="ChEBI" id="CHEBI:15377"/>
        <dbReference type="ChEBI" id="CHEBI:16007"/>
        <dbReference type="ChEBI" id="CHEBI:16763"/>
        <dbReference type="ChEBI" id="CHEBI:28938"/>
        <dbReference type="ChEBI" id="CHEBI:57844"/>
        <dbReference type="EC" id="4.4.1.11"/>
    </reaction>
    <physiologicalReaction direction="left-to-right" evidence="7">
        <dbReference type="Rhea" id="RHEA:23801"/>
    </physiologicalReaction>
</comment>
<dbReference type="Proteomes" id="UP000000323">
    <property type="component" value="Chromosome 2"/>
</dbReference>
<keyword evidence="11" id="KW-1185">Reference proteome</keyword>
<keyword evidence="3 8" id="KW-0663">Pyridoxal phosphate</keyword>
<evidence type="ECO:0000256" key="9">
    <source>
        <dbReference type="RuleBase" id="RU362118"/>
    </source>
</evidence>
<dbReference type="PROSITE" id="PS00868">
    <property type="entry name" value="CYS_MET_METAB_PP"/>
    <property type="match status" value="1"/>
</dbReference>
<evidence type="ECO:0000256" key="7">
    <source>
        <dbReference type="ARBA" id="ARBA00052699"/>
    </source>
</evidence>